<dbReference type="EMBL" id="AQGS01000432">
    <property type="protein sequence ID" value="EPS40254.1"/>
    <property type="molecule type" value="Genomic_DNA"/>
</dbReference>
<dbReference type="CDD" id="cd09917">
    <property type="entry name" value="F-box_SF"/>
    <property type="match status" value="1"/>
</dbReference>
<comment type="caution">
    <text evidence="2">The sequence shown here is derived from an EMBL/GenBank/DDBJ whole genome shotgun (WGS) entry which is preliminary data.</text>
</comment>
<sequence>MFLWNRIRDLTMQQPTTDTTPSTAPPTSNLPPEILLEVFHQLVDVRDHIAAVQVCRLWRSFLLETTTLRALRYIPYQDFDRKLGFGTGIGKSVALHSIFDYGALKCRVFDGKIVKWSIPRATPIPNPGDRPQKVPHCVIPQGSPILDEPLFAPEHIHDIVLDYEMDEEQLDKLALGYESALCMLEVDAEKGASIPIRISMGMLHYDVLQWDEHKYLVLDGKINTVITIREFAERLVERTEEKLKGRGYDAAMEHNVEISCDMNQMARFMFSVDVFHPDGKLVRDANGMPAFNRP</sequence>
<dbReference type="SUPFAM" id="SSF81383">
    <property type="entry name" value="F-box domain"/>
    <property type="match status" value="1"/>
</dbReference>
<dbReference type="AlphaFoldDB" id="S8ABG4"/>
<dbReference type="Pfam" id="PF12937">
    <property type="entry name" value="F-box-like"/>
    <property type="match status" value="1"/>
</dbReference>
<organism evidence="2 3">
    <name type="scientific">Dactylellina haptotyla (strain CBS 200.50)</name>
    <name type="common">Nematode-trapping fungus</name>
    <name type="synonym">Monacrosporium haptotylum</name>
    <dbReference type="NCBI Taxonomy" id="1284197"/>
    <lineage>
        <taxon>Eukaryota</taxon>
        <taxon>Fungi</taxon>
        <taxon>Dikarya</taxon>
        <taxon>Ascomycota</taxon>
        <taxon>Pezizomycotina</taxon>
        <taxon>Orbiliomycetes</taxon>
        <taxon>Orbiliales</taxon>
        <taxon>Orbiliaceae</taxon>
        <taxon>Dactylellina</taxon>
    </lineage>
</organism>
<evidence type="ECO:0000259" key="1">
    <source>
        <dbReference type="Pfam" id="PF12937"/>
    </source>
</evidence>
<feature type="domain" description="F-box" evidence="1">
    <location>
        <begin position="28"/>
        <end position="64"/>
    </location>
</feature>
<evidence type="ECO:0000313" key="3">
    <source>
        <dbReference type="Proteomes" id="UP000015100"/>
    </source>
</evidence>
<reference evidence="3" key="2">
    <citation type="submission" date="2013-04" db="EMBL/GenBank/DDBJ databases">
        <title>Genomic mechanisms accounting for the adaptation to parasitism in nematode-trapping fungi.</title>
        <authorList>
            <person name="Ahren D.G."/>
        </authorList>
    </citation>
    <scope>NUCLEOTIDE SEQUENCE [LARGE SCALE GENOMIC DNA]</scope>
    <source>
        <strain evidence="3">CBS 200.50</strain>
    </source>
</reference>
<dbReference type="InterPro" id="IPR036047">
    <property type="entry name" value="F-box-like_dom_sf"/>
</dbReference>
<protein>
    <recommendedName>
        <fullName evidence="1">F-box domain-containing protein</fullName>
    </recommendedName>
</protein>
<dbReference type="HOGENOM" id="CLU_946720_0_0_1"/>
<dbReference type="InterPro" id="IPR001810">
    <property type="entry name" value="F-box_dom"/>
</dbReference>
<name>S8ABG4_DACHA</name>
<accession>S8ABG4</accession>
<gene>
    <name evidence="2" type="ORF">H072_5946</name>
</gene>
<reference evidence="2 3" key="1">
    <citation type="journal article" date="2013" name="PLoS Genet.">
        <title>Genomic mechanisms accounting for the adaptation to parasitism in nematode-trapping fungi.</title>
        <authorList>
            <person name="Meerupati T."/>
            <person name="Andersson K.M."/>
            <person name="Friman E."/>
            <person name="Kumar D."/>
            <person name="Tunlid A."/>
            <person name="Ahren D."/>
        </authorList>
    </citation>
    <scope>NUCLEOTIDE SEQUENCE [LARGE SCALE GENOMIC DNA]</scope>
    <source>
        <strain evidence="2 3">CBS 200.50</strain>
    </source>
</reference>
<dbReference type="Proteomes" id="UP000015100">
    <property type="component" value="Unassembled WGS sequence"/>
</dbReference>
<proteinExistence type="predicted"/>
<dbReference type="Gene3D" id="1.20.1280.50">
    <property type="match status" value="1"/>
</dbReference>
<keyword evidence="3" id="KW-1185">Reference proteome</keyword>
<evidence type="ECO:0000313" key="2">
    <source>
        <dbReference type="EMBL" id="EPS40254.1"/>
    </source>
</evidence>